<evidence type="ECO:0000313" key="1">
    <source>
        <dbReference type="EMBL" id="GAA5143829.1"/>
    </source>
</evidence>
<gene>
    <name evidence="1" type="ORF">GCM10023340_10170</name>
</gene>
<dbReference type="InterPro" id="IPR002052">
    <property type="entry name" value="DNA_methylase_N6_adenine_CS"/>
</dbReference>
<dbReference type="Proteomes" id="UP001500221">
    <property type="component" value="Unassembled WGS sequence"/>
</dbReference>
<dbReference type="PROSITE" id="PS00092">
    <property type="entry name" value="N6_MTASE"/>
    <property type="match status" value="1"/>
</dbReference>
<dbReference type="PANTHER" id="PTHR18895">
    <property type="entry name" value="HEMK METHYLTRANSFERASE"/>
    <property type="match status" value="1"/>
</dbReference>
<dbReference type="PANTHER" id="PTHR18895:SF74">
    <property type="entry name" value="MTRF1L RELEASE FACTOR GLUTAMINE METHYLTRANSFERASE"/>
    <property type="match status" value="1"/>
</dbReference>
<protein>
    <recommendedName>
        <fullName evidence="3">Methyltransferase</fullName>
    </recommendedName>
</protein>
<dbReference type="CDD" id="cd02440">
    <property type="entry name" value="AdoMet_MTases"/>
    <property type="match status" value="1"/>
</dbReference>
<dbReference type="InterPro" id="IPR050320">
    <property type="entry name" value="N5-glutamine_MTase"/>
</dbReference>
<dbReference type="InterPro" id="IPR029063">
    <property type="entry name" value="SAM-dependent_MTases_sf"/>
</dbReference>
<dbReference type="Pfam" id="PF03602">
    <property type="entry name" value="Cons_hypoth95"/>
    <property type="match status" value="1"/>
</dbReference>
<dbReference type="SUPFAM" id="SSF53335">
    <property type="entry name" value="S-adenosyl-L-methionine-dependent methyltransferases"/>
    <property type="match status" value="1"/>
</dbReference>
<reference evidence="2" key="1">
    <citation type="journal article" date="2019" name="Int. J. Syst. Evol. Microbiol.">
        <title>The Global Catalogue of Microorganisms (GCM) 10K type strain sequencing project: providing services to taxonomists for standard genome sequencing and annotation.</title>
        <authorList>
            <consortium name="The Broad Institute Genomics Platform"/>
            <consortium name="The Broad Institute Genome Sequencing Center for Infectious Disease"/>
            <person name="Wu L."/>
            <person name="Ma J."/>
        </authorList>
    </citation>
    <scope>NUCLEOTIDE SEQUENCE [LARGE SCALE GENOMIC DNA]</scope>
    <source>
        <strain evidence="2">JCM 18459</strain>
    </source>
</reference>
<organism evidence="1 2">
    <name type="scientific">Nocardioides marinquilinus</name>
    <dbReference type="NCBI Taxonomy" id="1210400"/>
    <lineage>
        <taxon>Bacteria</taxon>
        <taxon>Bacillati</taxon>
        <taxon>Actinomycetota</taxon>
        <taxon>Actinomycetes</taxon>
        <taxon>Propionibacteriales</taxon>
        <taxon>Nocardioidaceae</taxon>
        <taxon>Nocardioides</taxon>
    </lineage>
</organism>
<accession>A0ABP9PEI6</accession>
<proteinExistence type="predicted"/>
<dbReference type="RefSeq" id="WP_345455176.1">
    <property type="nucleotide sequence ID" value="NZ_BAABKG010000001.1"/>
</dbReference>
<dbReference type="Gene3D" id="3.40.50.150">
    <property type="entry name" value="Vaccinia Virus protein VP39"/>
    <property type="match status" value="1"/>
</dbReference>
<keyword evidence="2" id="KW-1185">Reference proteome</keyword>
<dbReference type="EMBL" id="BAABKG010000001">
    <property type="protein sequence ID" value="GAA5143829.1"/>
    <property type="molecule type" value="Genomic_DNA"/>
</dbReference>
<comment type="caution">
    <text evidence="1">The sequence shown here is derived from an EMBL/GenBank/DDBJ whole genome shotgun (WGS) entry which is preliminary data.</text>
</comment>
<name>A0ABP9PEI6_9ACTN</name>
<sequence>MTQVLETPFGNGLVVAWDERVLEPRPWTAMQSRWAAELLGDALDVGRDDLPVLELCSGAGHIGLLAVQLTGRRLVAVDVSEPACVFMRNNSRRAGLADLVEVRQAPMDDALADGERFALVLADPPWVTSDTVGRFPDDPLLAIDGGDDGLAVARLCVEVAGRHVVPGGSLLLQLGDAAQAEALSAEAGDRWRPEGHRCGEGGVVLRLVRSEQP</sequence>
<evidence type="ECO:0000313" key="2">
    <source>
        <dbReference type="Proteomes" id="UP001500221"/>
    </source>
</evidence>
<evidence type="ECO:0008006" key="3">
    <source>
        <dbReference type="Google" id="ProtNLM"/>
    </source>
</evidence>